<name>A0AAV5FI21_ELECO</name>
<reference evidence="2" key="1">
    <citation type="journal article" date="2018" name="DNA Res.">
        <title>Multiple hybrid de novo genome assembly of finger millet, an orphan allotetraploid crop.</title>
        <authorList>
            <person name="Hatakeyama M."/>
            <person name="Aluri S."/>
            <person name="Balachadran M.T."/>
            <person name="Sivarajan S.R."/>
            <person name="Patrignani A."/>
            <person name="Gruter S."/>
            <person name="Poveda L."/>
            <person name="Shimizu-Inatsugi R."/>
            <person name="Baeten J."/>
            <person name="Francoijs K.J."/>
            <person name="Nataraja K.N."/>
            <person name="Reddy Y.A.N."/>
            <person name="Phadnis S."/>
            <person name="Ravikumar R.L."/>
            <person name="Schlapbach R."/>
            <person name="Sreeman S.M."/>
            <person name="Shimizu K.K."/>
        </authorList>
    </citation>
    <scope>NUCLEOTIDE SEQUENCE</scope>
</reference>
<evidence type="ECO:0000256" key="1">
    <source>
        <dbReference type="SAM" id="MobiDB-lite"/>
    </source>
</evidence>
<proteinExistence type="predicted"/>
<evidence type="ECO:0000313" key="2">
    <source>
        <dbReference type="EMBL" id="GJN35383.1"/>
    </source>
</evidence>
<dbReference type="AlphaFoldDB" id="A0AAV5FI21"/>
<reference evidence="2" key="2">
    <citation type="submission" date="2021-12" db="EMBL/GenBank/DDBJ databases">
        <title>Resequencing data analysis of finger millet.</title>
        <authorList>
            <person name="Hatakeyama M."/>
            <person name="Aluri S."/>
            <person name="Balachadran M.T."/>
            <person name="Sivarajan S.R."/>
            <person name="Poveda L."/>
            <person name="Shimizu-Inatsugi R."/>
            <person name="Schlapbach R."/>
            <person name="Sreeman S.M."/>
            <person name="Shimizu K.K."/>
        </authorList>
    </citation>
    <scope>NUCLEOTIDE SEQUENCE</scope>
</reference>
<comment type="caution">
    <text evidence="2">The sequence shown here is derived from an EMBL/GenBank/DDBJ whole genome shotgun (WGS) entry which is preliminary data.</text>
</comment>
<dbReference type="Proteomes" id="UP001054889">
    <property type="component" value="Unassembled WGS sequence"/>
</dbReference>
<accession>A0AAV5FI21</accession>
<dbReference type="EMBL" id="BQKI01000088">
    <property type="protein sequence ID" value="GJN35383.1"/>
    <property type="molecule type" value="Genomic_DNA"/>
</dbReference>
<feature type="region of interest" description="Disordered" evidence="1">
    <location>
        <begin position="1"/>
        <end position="24"/>
    </location>
</feature>
<sequence length="214" mass="23713">MSCQDHSSPPWYPNSSEDRKVTMAGDRSDEGFFEMFGDRSSTGDLFELVWQGRGGGGNSSMDQVHHCLPLPPSEEEMATWLYPIVRGEVEPVTTSMDQPACGDIVDGRNAALKTEVKCIECLSANIFFLPDERKRLYYEEETSSRRKEISPLRNTQPHRKGNGHWVQHEASTSGCQPHRTDTGRCQRWAAATGHVCSGNASERIGSTRGSSCTG</sequence>
<feature type="region of interest" description="Disordered" evidence="1">
    <location>
        <begin position="140"/>
        <end position="178"/>
    </location>
</feature>
<evidence type="ECO:0000313" key="3">
    <source>
        <dbReference type="Proteomes" id="UP001054889"/>
    </source>
</evidence>
<feature type="compositionally biased region" description="Basic and acidic residues" evidence="1">
    <location>
        <begin position="140"/>
        <end position="150"/>
    </location>
</feature>
<keyword evidence="3" id="KW-1185">Reference proteome</keyword>
<gene>
    <name evidence="2" type="primary">gb24154</name>
    <name evidence="2" type="ORF">PR202_gb24154</name>
</gene>
<organism evidence="2 3">
    <name type="scientific">Eleusine coracana subsp. coracana</name>
    <dbReference type="NCBI Taxonomy" id="191504"/>
    <lineage>
        <taxon>Eukaryota</taxon>
        <taxon>Viridiplantae</taxon>
        <taxon>Streptophyta</taxon>
        <taxon>Embryophyta</taxon>
        <taxon>Tracheophyta</taxon>
        <taxon>Spermatophyta</taxon>
        <taxon>Magnoliopsida</taxon>
        <taxon>Liliopsida</taxon>
        <taxon>Poales</taxon>
        <taxon>Poaceae</taxon>
        <taxon>PACMAD clade</taxon>
        <taxon>Chloridoideae</taxon>
        <taxon>Cynodonteae</taxon>
        <taxon>Eleusininae</taxon>
        <taxon>Eleusine</taxon>
    </lineage>
</organism>
<protein>
    <submittedName>
        <fullName evidence="2">Uncharacterized protein</fullName>
    </submittedName>
</protein>